<reference evidence="1" key="1">
    <citation type="submission" date="2018-06" db="EMBL/GenBank/DDBJ databases">
        <authorList>
            <person name="Zhirakovskaya E."/>
        </authorList>
    </citation>
    <scope>NUCLEOTIDE SEQUENCE</scope>
</reference>
<name>A0A3B1DUH5_9ZZZZ</name>
<proteinExistence type="predicted"/>
<protein>
    <submittedName>
        <fullName evidence="1">Uncharacterized protein</fullName>
    </submittedName>
</protein>
<dbReference type="EMBL" id="UOGK01000284">
    <property type="protein sequence ID" value="VAX39744.1"/>
    <property type="molecule type" value="Genomic_DNA"/>
</dbReference>
<evidence type="ECO:0000313" key="1">
    <source>
        <dbReference type="EMBL" id="VAX39744.1"/>
    </source>
</evidence>
<accession>A0A3B1DUH5</accession>
<organism evidence="1">
    <name type="scientific">hydrothermal vent metagenome</name>
    <dbReference type="NCBI Taxonomy" id="652676"/>
    <lineage>
        <taxon>unclassified sequences</taxon>
        <taxon>metagenomes</taxon>
        <taxon>ecological metagenomes</taxon>
    </lineage>
</organism>
<sequence>MYTVLVGVEDELWALMDRHNLNKIVEAGPGIEGLDITDELVAMLAQH</sequence>
<dbReference type="AlphaFoldDB" id="A0A3B1DUH5"/>
<gene>
    <name evidence="1" type="ORF">MNBD_PLANCTO03-2239</name>
</gene>